<evidence type="ECO:0000259" key="1">
    <source>
        <dbReference type="Pfam" id="PF00248"/>
    </source>
</evidence>
<dbReference type="InterPro" id="IPR023210">
    <property type="entry name" value="NADP_OxRdtase_dom"/>
</dbReference>
<feature type="domain" description="NADP-dependent oxidoreductase" evidence="1">
    <location>
        <begin position="13"/>
        <end position="328"/>
    </location>
</feature>
<dbReference type="InterPro" id="IPR050523">
    <property type="entry name" value="AKR_Detox_Biosynth"/>
</dbReference>
<comment type="caution">
    <text evidence="2">The sequence shown here is derived from an EMBL/GenBank/DDBJ whole genome shotgun (WGS) entry which is preliminary data.</text>
</comment>
<name>A0ABP9SF86_9ACTN</name>
<dbReference type="SUPFAM" id="SSF51430">
    <property type="entry name" value="NAD(P)-linked oxidoreductase"/>
    <property type="match status" value="1"/>
</dbReference>
<sequence length="330" mass="36514">MELGRTGEQVSQLALGCMLMGTSTDEATSYRMLDHYLDAGGAFLDTANCYAWWPSPDATGAESETLLGRWFAQGGGRRDRVFLATKVGGMVEAPVFDAHGRADWGRVRYEGAGARTIRRGIDESLRRLGTDHVDLYYVHVDDRATPLEETLRALAEIVEAGKVRYLGWSNVRTWRLERIRQLCERHGWPAPVAVQQQHSYLRRRAGLAHGSIVDDEQLDYLRANPELTLVAYSPILKGIYDDPAKRVGHWAMDPYVGPDADARLAAVARLAGELGVTGNQLVLAWLLHQREPGALPLVGPRTFEQYQAALPALDIKLTEDQLARLDAAGA</sequence>
<reference evidence="3" key="1">
    <citation type="journal article" date="2019" name="Int. J. Syst. Evol. Microbiol.">
        <title>The Global Catalogue of Microorganisms (GCM) 10K type strain sequencing project: providing services to taxonomists for standard genome sequencing and annotation.</title>
        <authorList>
            <consortium name="The Broad Institute Genomics Platform"/>
            <consortium name="The Broad Institute Genome Sequencing Center for Infectious Disease"/>
            <person name="Wu L."/>
            <person name="Ma J."/>
        </authorList>
    </citation>
    <scope>NUCLEOTIDE SEQUENCE [LARGE SCALE GENOMIC DNA]</scope>
    <source>
        <strain evidence="3">JCM 18304</strain>
    </source>
</reference>
<dbReference type="PANTHER" id="PTHR43364:SF6">
    <property type="entry name" value="OXIDOREDUCTASE-RELATED"/>
    <property type="match status" value="1"/>
</dbReference>
<dbReference type="Pfam" id="PF00248">
    <property type="entry name" value="Aldo_ket_red"/>
    <property type="match status" value="1"/>
</dbReference>
<evidence type="ECO:0000313" key="3">
    <source>
        <dbReference type="Proteomes" id="UP001501570"/>
    </source>
</evidence>
<dbReference type="Proteomes" id="UP001501570">
    <property type="component" value="Unassembled WGS sequence"/>
</dbReference>
<protein>
    <submittedName>
        <fullName evidence="2">Aldo/keto reductase</fullName>
    </submittedName>
</protein>
<gene>
    <name evidence="2" type="ORF">GCM10023322_58600</name>
</gene>
<organism evidence="2 3">
    <name type="scientific">Rugosimonospora acidiphila</name>
    <dbReference type="NCBI Taxonomy" id="556531"/>
    <lineage>
        <taxon>Bacteria</taxon>
        <taxon>Bacillati</taxon>
        <taxon>Actinomycetota</taxon>
        <taxon>Actinomycetes</taxon>
        <taxon>Micromonosporales</taxon>
        <taxon>Micromonosporaceae</taxon>
        <taxon>Rugosimonospora</taxon>
    </lineage>
</organism>
<evidence type="ECO:0000313" key="2">
    <source>
        <dbReference type="EMBL" id="GAA5194380.1"/>
    </source>
</evidence>
<proteinExistence type="predicted"/>
<dbReference type="InterPro" id="IPR036812">
    <property type="entry name" value="NAD(P)_OxRdtase_dom_sf"/>
</dbReference>
<dbReference type="PANTHER" id="PTHR43364">
    <property type="entry name" value="NADH-SPECIFIC METHYLGLYOXAL REDUCTASE-RELATED"/>
    <property type="match status" value="1"/>
</dbReference>
<accession>A0ABP9SF86</accession>
<dbReference type="EMBL" id="BAABJQ010000021">
    <property type="protein sequence ID" value="GAA5194380.1"/>
    <property type="molecule type" value="Genomic_DNA"/>
</dbReference>
<keyword evidence="3" id="KW-1185">Reference proteome</keyword>
<dbReference type="Gene3D" id="3.20.20.100">
    <property type="entry name" value="NADP-dependent oxidoreductase domain"/>
    <property type="match status" value="1"/>
</dbReference>